<evidence type="ECO:0000256" key="1">
    <source>
        <dbReference type="ARBA" id="ARBA00022908"/>
    </source>
</evidence>
<feature type="domain" description="Resolvase/invertase-type recombinase catalytic" evidence="6">
    <location>
        <begin position="24"/>
        <end position="173"/>
    </location>
</feature>
<dbReference type="InterPro" id="IPR036162">
    <property type="entry name" value="Resolvase-like_N_sf"/>
</dbReference>
<evidence type="ECO:0000313" key="9">
    <source>
        <dbReference type="Proteomes" id="UP001275436"/>
    </source>
</evidence>
<sequence length="570" mass="65960">MITLKGGFEKFPSSKITELIDNIKGIVYVRVSTHDQSEKYSLDSQVDLCVELGKKKYQYTDDEFIVLIEAGEMGDNPNRPALNYAIELLEKGVGKKLFLLHPDRLSRYLNLQTQVSERVWNAGCDLEFVEIDLDPNNPESMLMFNIQGSIAQYNKAKILANSKRGRISKARKGQMSGLRRIYGYNFDKENDVLVVNEEEKEVFLDMVEMLLYKNMSCSRIAEELSLRNINAPNSDKWYQASVTRILQNESYTGNFYYGKTEVVQKNGKKKQVPKPKDEWILIKIPPLISYQTHLEIKEKIKQHTTRKSGRPSENYLLKNLAKCGRCGGACGGGIISKTSKGIIRYYACTNKNTRSYKVGTGEKENRCKGRNWRVDEVDEFVWNYILAWLKNPEQIIEEIFQENGDSEKIEAAKSKVKKLKESKDEQEKERKNYIKLFGSGMIRDEEELSEYLKPIDDKINYIEADIEIYQNIIDSYNMENDKKSRIADYLKSLKHAIISDDIVQSKKIEIVEMLVHRVLLHEDNTIEIVTKFSPTEEEYLYDLKHGNPNHRQTYGGSTSRFSAYFSWISI</sequence>
<dbReference type="PANTHER" id="PTHR30461">
    <property type="entry name" value="DNA-INVERTASE FROM LAMBDOID PROPHAGE"/>
    <property type="match status" value="1"/>
</dbReference>
<evidence type="ECO:0000256" key="4">
    <source>
        <dbReference type="PROSITE-ProRule" id="PRU10137"/>
    </source>
</evidence>
<evidence type="ECO:0000256" key="3">
    <source>
        <dbReference type="ARBA" id="ARBA00023172"/>
    </source>
</evidence>
<feature type="domain" description="Recombinase" evidence="7">
    <location>
        <begin position="181"/>
        <end position="306"/>
    </location>
</feature>
<dbReference type="RefSeq" id="WP_317958163.1">
    <property type="nucleotide sequence ID" value="NZ_BSKO01000001.1"/>
</dbReference>
<evidence type="ECO:0000259" key="6">
    <source>
        <dbReference type="PROSITE" id="PS51736"/>
    </source>
</evidence>
<reference evidence="8 9" key="1">
    <citation type="submission" date="2023-02" db="EMBL/GenBank/DDBJ databases">
        <title>Oceanobacillus kimchii IFOP_LL358 isolated form Alexandrium catenella lab strain.</title>
        <authorList>
            <person name="Gajardo G."/>
            <person name="Ueki S."/>
            <person name="Maruyama F."/>
        </authorList>
    </citation>
    <scope>NUCLEOTIDE SEQUENCE [LARGE SCALE GENOMIC DNA]</scope>
    <source>
        <strain evidence="8 9">IFOP_LL358</strain>
    </source>
</reference>
<gene>
    <name evidence="8" type="primary">cisA</name>
    <name evidence="8" type="ORF">MACH08_20740</name>
</gene>
<evidence type="ECO:0000259" key="7">
    <source>
        <dbReference type="PROSITE" id="PS51737"/>
    </source>
</evidence>
<dbReference type="PROSITE" id="PS00397">
    <property type="entry name" value="RECOMBINASES_1"/>
    <property type="match status" value="1"/>
</dbReference>
<dbReference type="InterPro" id="IPR050639">
    <property type="entry name" value="SSR_resolvase"/>
</dbReference>
<dbReference type="InterPro" id="IPR011109">
    <property type="entry name" value="DNA_bind_recombinase_dom"/>
</dbReference>
<name>A0ABQ5TIJ2_9BACI</name>
<evidence type="ECO:0000256" key="2">
    <source>
        <dbReference type="ARBA" id="ARBA00023125"/>
    </source>
</evidence>
<evidence type="ECO:0000256" key="5">
    <source>
        <dbReference type="SAM" id="Coils"/>
    </source>
</evidence>
<dbReference type="InterPro" id="IPR025827">
    <property type="entry name" value="Zn_ribbon_recom_dom"/>
</dbReference>
<dbReference type="Pfam" id="PF00239">
    <property type="entry name" value="Resolvase"/>
    <property type="match status" value="1"/>
</dbReference>
<dbReference type="InterPro" id="IPR038109">
    <property type="entry name" value="DNA_bind_recomb_sf"/>
</dbReference>
<dbReference type="PANTHER" id="PTHR30461:SF23">
    <property type="entry name" value="DNA RECOMBINASE-RELATED"/>
    <property type="match status" value="1"/>
</dbReference>
<dbReference type="EMBL" id="BSKO01000001">
    <property type="protein sequence ID" value="GLO66290.1"/>
    <property type="molecule type" value="Genomic_DNA"/>
</dbReference>
<dbReference type="Pfam" id="PF13408">
    <property type="entry name" value="Zn_ribbon_recom"/>
    <property type="match status" value="1"/>
</dbReference>
<dbReference type="SMART" id="SM00857">
    <property type="entry name" value="Resolvase"/>
    <property type="match status" value="1"/>
</dbReference>
<evidence type="ECO:0000313" key="8">
    <source>
        <dbReference type="EMBL" id="GLO66290.1"/>
    </source>
</evidence>
<dbReference type="PROSITE" id="PS51737">
    <property type="entry name" value="RECOMBINASE_DNA_BIND"/>
    <property type="match status" value="1"/>
</dbReference>
<feature type="coiled-coil region" evidence="5">
    <location>
        <begin position="409"/>
        <end position="436"/>
    </location>
</feature>
<dbReference type="Gene3D" id="3.40.50.1390">
    <property type="entry name" value="Resolvase, N-terminal catalytic domain"/>
    <property type="match status" value="1"/>
</dbReference>
<keyword evidence="3" id="KW-0233">DNA recombination</keyword>
<dbReference type="InterPro" id="IPR006118">
    <property type="entry name" value="Recombinase_CS"/>
</dbReference>
<keyword evidence="2" id="KW-0238">DNA-binding</keyword>
<dbReference type="InterPro" id="IPR006119">
    <property type="entry name" value="Resolv_N"/>
</dbReference>
<keyword evidence="1" id="KW-0229">DNA integration</keyword>
<accession>A0ABQ5TIJ2</accession>
<dbReference type="Pfam" id="PF07508">
    <property type="entry name" value="Recombinase"/>
    <property type="match status" value="1"/>
</dbReference>
<comment type="caution">
    <text evidence="8">The sequence shown here is derived from an EMBL/GenBank/DDBJ whole genome shotgun (WGS) entry which is preliminary data.</text>
</comment>
<dbReference type="Proteomes" id="UP001275436">
    <property type="component" value="Unassembled WGS sequence"/>
</dbReference>
<dbReference type="PROSITE" id="PS51736">
    <property type="entry name" value="RECOMBINASES_3"/>
    <property type="match status" value="1"/>
</dbReference>
<keyword evidence="9" id="KW-1185">Reference proteome</keyword>
<dbReference type="SUPFAM" id="SSF53041">
    <property type="entry name" value="Resolvase-like"/>
    <property type="match status" value="1"/>
</dbReference>
<dbReference type="Gene3D" id="3.90.1750.20">
    <property type="entry name" value="Putative Large Serine Recombinase, Chain B, Domain 2"/>
    <property type="match status" value="1"/>
</dbReference>
<proteinExistence type="predicted"/>
<keyword evidence="5" id="KW-0175">Coiled coil</keyword>
<organism evidence="8 9">
    <name type="scientific">Oceanobacillus kimchii</name>
    <dbReference type="NCBI Taxonomy" id="746691"/>
    <lineage>
        <taxon>Bacteria</taxon>
        <taxon>Bacillati</taxon>
        <taxon>Bacillota</taxon>
        <taxon>Bacilli</taxon>
        <taxon>Bacillales</taxon>
        <taxon>Bacillaceae</taxon>
        <taxon>Oceanobacillus</taxon>
    </lineage>
</organism>
<protein>
    <submittedName>
        <fullName evidence="8">DNA recombinase</fullName>
    </submittedName>
</protein>
<dbReference type="CDD" id="cd00338">
    <property type="entry name" value="Ser_Recombinase"/>
    <property type="match status" value="1"/>
</dbReference>
<feature type="active site" description="O-(5'-phospho-DNA)-serine intermediate" evidence="4">
    <location>
        <position position="32"/>
    </location>
</feature>